<keyword evidence="1" id="KW-0472">Membrane</keyword>
<keyword evidence="1" id="KW-1133">Transmembrane helix</keyword>
<organism evidence="2 3">
    <name type="scientific">Vespula pensylvanica</name>
    <name type="common">Western yellow jacket</name>
    <name type="synonym">Wasp</name>
    <dbReference type="NCBI Taxonomy" id="30213"/>
    <lineage>
        <taxon>Eukaryota</taxon>
        <taxon>Metazoa</taxon>
        <taxon>Ecdysozoa</taxon>
        <taxon>Arthropoda</taxon>
        <taxon>Hexapoda</taxon>
        <taxon>Insecta</taxon>
        <taxon>Pterygota</taxon>
        <taxon>Neoptera</taxon>
        <taxon>Endopterygota</taxon>
        <taxon>Hymenoptera</taxon>
        <taxon>Apocrita</taxon>
        <taxon>Aculeata</taxon>
        <taxon>Vespoidea</taxon>
        <taxon>Vespidae</taxon>
        <taxon>Vespinae</taxon>
        <taxon>Vespula</taxon>
    </lineage>
</organism>
<comment type="caution">
    <text evidence="2">The sequence shown here is derived from an EMBL/GenBank/DDBJ whole genome shotgun (WGS) entry which is preliminary data.</text>
</comment>
<proteinExistence type="predicted"/>
<dbReference type="Proteomes" id="UP000600918">
    <property type="component" value="Unassembled WGS sequence"/>
</dbReference>
<sequence length="102" mass="11155">MGLVGCYGGCYYRVIGRRGSKTSGCIAAGRWCINPTSRRTSVARMRKTIVAVVYGDLGETTELVETMVERDRNEGRRVLLLAVCLVGVAIIVVGIHSFARVY</sequence>
<reference evidence="2" key="1">
    <citation type="journal article" date="2020" name="G3 (Bethesda)">
        <title>High-Quality Assemblies for Three Invasive Social Wasps from the &lt;i&gt;Vespula&lt;/i&gt; Genus.</title>
        <authorList>
            <person name="Harrop T.W.R."/>
            <person name="Guhlin J."/>
            <person name="McLaughlin G.M."/>
            <person name="Permina E."/>
            <person name="Stockwell P."/>
            <person name="Gilligan J."/>
            <person name="Le Lec M.F."/>
            <person name="Gruber M.A.M."/>
            <person name="Quinn O."/>
            <person name="Lovegrove M."/>
            <person name="Duncan E.J."/>
            <person name="Remnant E.J."/>
            <person name="Van Eeckhoven J."/>
            <person name="Graham B."/>
            <person name="Knapp R.A."/>
            <person name="Langford K.W."/>
            <person name="Kronenberg Z."/>
            <person name="Press M.O."/>
            <person name="Eacker S.M."/>
            <person name="Wilson-Rankin E.E."/>
            <person name="Purcell J."/>
            <person name="Lester P.J."/>
            <person name="Dearden P.K."/>
        </authorList>
    </citation>
    <scope>NUCLEOTIDE SEQUENCE</scope>
    <source>
        <strain evidence="2">Volc-1</strain>
    </source>
</reference>
<keyword evidence="3" id="KW-1185">Reference proteome</keyword>
<dbReference type="AlphaFoldDB" id="A0A834KS91"/>
<evidence type="ECO:0000313" key="2">
    <source>
        <dbReference type="EMBL" id="KAF7409216.1"/>
    </source>
</evidence>
<keyword evidence="1" id="KW-0812">Transmembrane</keyword>
<feature type="transmembrane region" description="Helical" evidence="1">
    <location>
        <begin position="78"/>
        <end position="99"/>
    </location>
</feature>
<name>A0A834KS91_VESPE</name>
<gene>
    <name evidence="2" type="ORF">H0235_014068</name>
</gene>
<evidence type="ECO:0000313" key="3">
    <source>
        <dbReference type="Proteomes" id="UP000600918"/>
    </source>
</evidence>
<dbReference type="EMBL" id="JACSDY010000014">
    <property type="protein sequence ID" value="KAF7409216.1"/>
    <property type="molecule type" value="Genomic_DNA"/>
</dbReference>
<evidence type="ECO:0000256" key="1">
    <source>
        <dbReference type="SAM" id="Phobius"/>
    </source>
</evidence>
<accession>A0A834KS91</accession>
<protein>
    <submittedName>
        <fullName evidence="2">Uncharacterized protein</fullName>
    </submittedName>
</protein>